<comment type="caution">
    <text evidence="13">The sequence shown here is derived from an EMBL/GenBank/DDBJ whole genome shotgun (WGS) entry which is preliminary data.</text>
</comment>
<dbReference type="GO" id="GO:0016787">
    <property type="term" value="F:hydrolase activity"/>
    <property type="evidence" value="ECO:0007669"/>
    <property type="project" value="UniProtKB-KW"/>
</dbReference>
<dbReference type="PROSITE" id="PS51194">
    <property type="entry name" value="HELICASE_CTER"/>
    <property type="match status" value="1"/>
</dbReference>
<dbReference type="AlphaFoldDB" id="A0A6A5BSQ6"/>
<comment type="subcellular location">
    <subcellularLocation>
        <location evidence="1">Nucleus</location>
    </subcellularLocation>
</comment>
<dbReference type="Pfam" id="PF00270">
    <property type="entry name" value="DEAD"/>
    <property type="match status" value="1"/>
</dbReference>
<sequence>MKRKITAPSSTTSSSQQAEVKNASLEALNKKMKYSLMSENRPVFVSSMNEEKEEAVPISSEASATEESQISIDSIGSIEPLRSIIVEEEDFISVKEVQPFLSSELNQGDEEIDHTNTKPVIQTKLNIIEKAIDFYGLPRICGELFREIKGVNKLYEWQEKLLGLEELKSGRNLVYSLPTSGGKTLIAEILMIRNCQLFKKKSLLVLPYVSICEEKCASLELFSDHLNFFVEGYFGSKGAIPVEPGNQLIISTIEKANLIIDSLVKENRIHELGCVVIDELHMLGEGDRGQLLEHLITKILYIQREKKHVEIMIDDTPIFESPVEKYSTKIEKVTIQIIGMSATIPNLESIANWMDATLYTSDYRPVPLVEYYTIGDTVFDKQGSKIRNLNSIPFEVGKGKADPDFIASLCCEIIPANSVLIFCPTKQSCEDCVKHLSQTLPITKDDQEEKEKLISDLKLIGNDDHNLLNGIKYGVAYHHSSLTTEERALIENAYRNHVISVICCTSTLAAGINLPAARVIFNTPYIGYKQFLSKAKYLQMAGRAGRAGIDSFGESYLVLQKQYKTQIDGGLELISKPLENINSCIHVEDIDSLSRVCLEIVSSGLTSSMEEIDKFVTHTFCTFQNPDIKQKLIEKFRFVISQLAENKLISMSTESSSGFEMTSFGLGASRSALTLRQSLELFDHLKNAMDEGIILSDELHLLYLIGVPIDGNGLLEPNYVKFFNYIEQKATSIEKKIFQRCKIPEQAIVTKAMNKFSKISDSDNALVKRMYNAFILRDIINEINPFLEYCEIRGRGSLQQLMSQSTIFCSMAQQFCEKLEYWHLSKIAKKFTKRIQYGVKQDLIDLVQLEGVRRPEIARILKRCNLTLEQLSHFLSESENEEIPLSLMDEENATHIMTSRKFLEHLKSFPHSSQEELSFIDRYFTQEKIMMIIFSAKRELSRKAFYLRTKSELLEH</sequence>
<dbReference type="GeneID" id="68120106"/>
<feature type="domain" description="Helicase ATP-binding" evidence="11">
    <location>
        <begin position="164"/>
        <end position="362"/>
    </location>
</feature>
<evidence type="ECO:0000256" key="10">
    <source>
        <dbReference type="SAM" id="MobiDB-lite"/>
    </source>
</evidence>
<dbReference type="VEuPathDB" id="AmoebaDB:NfTy_079570"/>
<keyword evidence="5" id="KW-0347">Helicase</keyword>
<evidence type="ECO:0000256" key="6">
    <source>
        <dbReference type="ARBA" id="ARBA00022840"/>
    </source>
</evidence>
<dbReference type="Gene3D" id="3.40.50.300">
    <property type="entry name" value="P-loop containing nucleotide triphosphate hydrolases"/>
    <property type="match status" value="2"/>
</dbReference>
<evidence type="ECO:0000256" key="3">
    <source>
        <dbReference type="ARBA" id="ARBA00022763"/>
    </source>
</evidence>
<dbReference type="GO" id="GO:0043138">
    <property type="term" value="F:3'-5' DNA helicase activity"/>
    <property type="evidence" value="ECO:0007669"/>
    <property type="project" value="UniProtKB-EC"/>
</dbReference>
<dbReference type="SUPFAM" id="SSF52540">
    <property type="entry name" value="P-loop containing nucleoside triphosphate hydrolases"/>
    <property type="match status" value="1"/>
</dbReference>
<evidence type="ECO:0000256" key="7">
    <source>
        <dbReference type="ARBA" id="ARBA00023204"/>
    </source>
</evidence>
<evidence type="ECO:0000256" key="9">
    <source>
        <dbReference type="ARBA" id="ARBA00048988"/>
    </source>
</evidence>
<proteinExistence type="predicted"/>
<accession>A0A6A5BSQ6</accession>
<dbReference type="VEuPathDB" id="AmoebaDB:NF0098280"/>
<dbReference type="Pfam" id="PF00271">
    <property type="entry name" value="Helicase_C"/>
    <property type="match status" value="1"/>
</dbReference>
<keyword evidence="14" id="KW-1185">Reference proteome</keyword>
<dbReference type="InterPro" id="IPR014001">
    <property type="entry name" value="Helicase_ATP-bd"/>
</dbReference>
<dbReference type="InterPro" id="IPR046931">
    <property type="entry name" value="HTH_61"/>
</dbReference>
<dbReference type="InterPro" id="IPR001650">
    <property type="entry name" value="Helicase_C-like"/>
</dbReference>
<dbReference type="GO" id="GO:0003676">
    <property type="term" value="F:nucleic acid binding"/>
    <property type="evidence" value="ECO:0007669"/>
    <property type="project" value="InterPro"/>
</dbReference>
<dbReference type="InterPro" id="IPR048960">
    <property type="entry name" value="POLQ-like_helical"/>
</dbReference>
<protein>
    <submittedName>
        <fullName evidence="13">Uncharacterized protein</fullName>
    </submittedName>
</protein>
<reference evidence="13 14" key="1">
    <citation type="journal article" date="2019" name="Sci. Rep.">
        <title>Nanopore sequencing improves the draft genome of the human pathogenic amoeba Naegleria fowleri.</title>
        <authorList>
            <person name="Liechti N."/>
            <person name="Schurch N."/>
            <person name="Bruggmann R."/>
            <person name="Wittwer M."/>
        </authorList>
    </citation>
    <scope>NUCLEOTIDE SEQUENCE [LARGE SCALE GENOMIC DNA]</scope>
    <source>
        <strain evidence="13 14">ATCC 30894</strain>
    </source>
</reference>
<evidence type="ECO:0000256" key="2">
    <source>
        <dbReference type="ARBA" id="ARBA00022741"/>
    </source>
</evidence>
<evidence type="ECO:0000259" key="11">
    <source>
        <dbReference type="PROSITE" id="PS51192"/>
    </source>
</evidence>
<dbReference type="GO" id="GO:0006281">
    <property type="term" value="P:DNA repair"/>
    <property type="evidence" value="ECO:0007669"/>
    <property type="project" value="UniProtKB-KW"/>
</dbReference>
<dbReference type="InterPro" id="IPR011545">
    <property type="entry name" value="DEAD/DEAH_box_helicase_dom"/>
</dbReference>
<dbReference type="PANTHER" id="PTHR47961:SF6">
    <property type="entry name" value="DNA-DIRECTED DNA POLYMERASE"/>
    <property type="match status" value="1"/>
</dbReference>
<dbReference type="GO" id="GO:0005634">
    <property type="term" value="C:nucleus"/>
    <property type="evidence" value="ECO:0007669"/>
    <property type="project" value="UniProtKB-SubCell"/>
</dbReference>
<dbReference type="SMART" id="SM00490">
    <property type="entry name" value="HELICc"/>
    <property type="match status" value="1"/>
</dbReference>
<dbReference type="RefSeq" id="XP_044565816.1">
    <property type="nucleotide sequence ID" value="XM_044703460.1"/>
</dbReference>
<evidence type="ECO:0000313" key="14">
    <source>
        <dbReference type="Proteomes" id="UP000444721"/>
    </source>
</evidence>
<keyword evidence="3" id="KW-0227">DNA damage</keyword>
<keyword evidence="7" id="KW-0234">DNA repair</keyword>
<dbReference type="Pfam" id="PF20470">
    <property type="entry name" value="HTH_61"/>
    <property type="match status" value="1"/>
</dbReference>
<dbReference type="PROSITE" id="PS51192">
    <property type="entry name" value="HELICASE_ATP_BIND_1"/>
    <property type="match status" value="1"/>
</dbReference>
<evidence type="ECO:0000313" key="13">
    <source>
        <dbReference type="EMBL" id="KAF0981103.1"/>
    </source>
</evidence>
<keyword evidence="2" id="KW-0547">Nucleotide-binding</keyword>
<gene>
    <name evidence="13" type="ORF">FDP41_012891</name>
</gene>
<dbReference type="OMA" id="YIASHIY"/>
<feature type="region of interest" description="Disordered" evidence="10">
    <location>
        <begin position="1"/>
        <end position="20"/>
    </location>
</feature>
<dbReference type="OrthoDB" id="2320933at2759"/>
<feature type="domain" description="Helicase C-terminal" evidence="12">
    <location>
        <begin position="405"/>
        <end position="589"/>
    </location>
</feature>
<comment type="catalytic activity">
    <reaction evidence="9">
        <text>ATP + H2O = ADP + phosphate + H(+)</text>
        <dbReference type="Rhea" id="RHEA:13065"/>
        <dbReference type="ChEBI" id="CHEBI:15377"/>
        <dbReference type="ChEBI" id="CHEBI:15378"/>
        <dbReference type="ChEBI" id="CHEBI:30616"/>
        <dbReference type="ChEBI" id="CHEBI:43474"/>
        <dbReference type="ChEBI" id="CHEBI:456216"/>
        <dbReference type="EC" id="5.6.2.4"/>
    </reaction>
</comment>
<dbReference type="InterPro" id="IPR027417">
    <property type="entry name" value="P-loop_NTPase"/>
</dbReference>
<dbReference type="CDD" id="cd18026">
    <property type="entry name" value="DEXHc_POLQ-like"/>
    <property type="match status" value="1"/>
</dbReference>
<dbReference type="SUPFAM" id="SSF46785">
    <property type="entry name" value="Winged helix' DNA-binding domain"/>
    <property type="match status" value="1"/>
</dbReference>
<keyword evidence="4" id="KW-0378">Hydrolase</keyword>
<dbReference type="GO" id="GO:0005524">
    <property type="term" value="F:ATP binding"/>
    <property type="evidence" value="ECO:0007669"/>
    <property type="project" value="UniProtKB-KW"/>
</dbReference>
<evidence type="ECO:0000256" key="1">
    <source>
        <dbReference type="ARBA" id="ARBA00004123"/>
    </source>
</evidence>
<evidence type="ECO:0000256" key="4">
    <source>
        <dbReference type="ARBA" id="ARBA00022801"/>
    </source>
</evidence>
<name>A0A6A5BSQ6_NAEFO</name>
<evidence type="ECO:0000256" key="5">
    <source>
        <dbReference type="ARBA" id="ARBA00022806"/>
    </source>
</evidence>
<organism evidence="13 14">
    <name type="scientific">Naegleria fowleri</name>
    <name type="common">Brain eating amoeba</name>
    <dbReference type="NCBI Taxonomy" id="5763"/>
    <lineage>
        <taxon>Eukaryota</taxon>
        <taxon>Discoba</taxon>
        <taxon>Heterolobosea</taxon>
        <taxon>Tetramitia</taxon>
        <taxon>Eutetramitia</taxon>
        <taxon>Vahlkampfiidae</taxon>
        <taxon>Naegleria</taxon>
    </lineage>
</organism>
<dbReference type="Proteomes" id="UP000444721">
    <property type="component" value="Unassembled WGS sequence"/>
</dbReference>
<evidence type="ECO:0000256" key="8">
    <source>
        <dbReference type="ARBA" id="ARBA00023242"/>
    </source>
</evidence>
<dbReference type="CDD" id="cd18795">
    <property type="entry name" value="SF2_C_Ski2"/>
    <property type="match status" value="1"/>
</dbReference>
<keyword evidence="6" id="KW-0067">ATP-binding</keyword>
<dbReference type="Pfam" id="PF21099">
    <property type="entry name" value="POLQ_helical"/>
    <property type="match status" value="1"/>
</dbReference>
<dbReference type="EMBL" id="VFQX01000016">
    <property type="protein sequence ID" value="KAF0981103.1"/>
    <property type="molecule type" value="Genomic_DNA"/>
</dbReference>
<dbReference type="InterPro" id="IPR050474">
    <property type="entry name" value="Hel308_SKI2-like"/>
</dbReference>
<dbReference type="FunFam" id="3.40.50.300:FF:000813">
    <property type="entry name" value="helicase POLQ-like isoform X1"/>
    <property type="match status" value="1"/>
</dbReference>
<dbReference type="PANTHER" id="PTHR47961">
    <property type="entry name" value="DNA POLYMERASE THETA, PUTATIVE (AFU_ORTHOLOGUE AFUA_1G05260)-RELATED"/>
    <property type="match status" value="1"/>
</dbReference>
<dbReference type="InterPro" id="IPR036390">
    <property type="entry name" value="WH_DNA-bd_sf"/>
</dbReference>
<dbReference type="VEuPathDB" id="AmoebaDB:FDP41_012891"/>
<dbReference type="SMART" id="SM00487">
    <property type="entry name" value="DEXDc"/>
    <property type="match status" value="1"/>
</dbReference>
<keyword evidence="8" id="KW-0539">Nucleus</keyword>
<dbReference type="Gene3D" id="1.10.3380.20">
    <property type="match status" value="1"/>
</dbReference>
<evidence type="ECO:0000259" key="12">
    <source>
        <dbReference type="PROSITE" id="PS51194"/>
    </source>
</evidence>
<dbReference type="SUPFAM" id="SSF158702">
    <property type="entry name" value="Sec63 N-terminal domain-like"/>
    <property type="match status" value="1"/>
</dbReference>